<comment type="catalytic activity">
    <reaction evidence="1">
        <text>beta-D-fructose 1,6-bisphosphate + H2O = beta-D-fructose 6-phosphate + phosphate</text>
        <dbReference type="Rhea" id="RHEA:11064"/>
        <dbReference type="ChEBI" id="CHEBI:15377"/>
        <dbReference type="ChEBI" id="CHEBI:32966"/>
        <dbReference type="ChEBI" id="CHEBI:43474"/>
        <dbReference type="ChEBI" id="CHEBI:57634"/>
        <dbReference type="EC" id="3.1.3.11"/>
    </reaction>
</comment>
<comment type="similarity">
    <text evidence="2 8">Belongs to the FBPase class 2 family.</text>
</comment>
<evidence type="ECO:0000256" key="4">
    <source>
        <dbReference type="ARBA" id="ARBA00022801"/>
    </source>
</evidence>
<evidence type="ECO:0000256" key="7">
    <source>
        <dbReference type="ARBA" id="ARBA00024331"/>
    </source>
</evidence>
<dbReference type="InterPro" id="IPR004464">
    <property type="entry name" value="FBPase_class-2/SBPase"/>
</dbReference>
<dbReference type="PIRSF" id="PIRSF004532">
    <property type="entry name" value="GlpX"/>
    <property type="match status" value="1"/>
</dbReference>
<gene>
    <name evidence="9" type="primary">glpX</name>
    <name evidence="9" type="ORF">CJ255_20995</name>
</gene>
<dbReference type="AlphaFoldDB" id="A0A2A6RDS5"/>
<dbReference type="Proteomes" id="UP000220527">
    <property type="component" value="Unassembled WGS sequence"/>
</dbReference>
<dbReference type="GO" id="GO:0046872">
    <property type="term" value="F:metal ion binding"/>
    <property type="evidence" value="ECO:0007669"/>
    <property type="project" value="UniProtKB-KW"/>
</dbReference>
<dbReference type="GO" id="GO:0006094">
    <property type="term" value="P:gluconeogenesis"/>
    <property type="evidence" value="ECO:0007669"/>
    <property type="project" value="InterPro"/>
</dbReference>
<dbReference type="NCBIfam" id="TIGR00330">
    <property type="entry name" value="glpX"/>
    <property type="match status" value="1"/>
</dbReference>
<dbReference type="GO" id="GO:0006071">
    <property type="term" value="P:glycerol metabolic process"/>
    <property type="evidence" value="ECO:0007669"/>
    <property type="project" value="InterPro"/>
</dbReference>
<sequence>MSELPLHRNTGLDLVRATEAAALAAARWMGMGPRREAELTAGSAMATTLNSLELDGYVVIGEEGRLGGVASLPSGHSVGTRRGIAVDVLADPIDGRRLLARGRTGAVSVAAIATQGSMWSPRPALYMEKLVVNRHVAPALVPECLSAPAAWTLGLIARTTGKPVRDLVVFVLERPRHGDLIAEIRAAGARVMLADDGDIAGAVLAASPDGPIDALMGIGGAAEGLTAACAVRALGGGMLARLAPQSIDERDAILETGLDPDRIMRCSDLVASNQIFFVATGITDGPLLQGVRFLGDRATTNSLVLRSETRTRRIIIAEHLLEEAEI</sequence>
<reference evidence="10" key="1">
    <citation type="submission" date="2017-08" db="EMBL/GenBank/DDBJ databases">
        <authorList>
            <person name="Grouzdev D.S."/>
            <person name="Gaisin V.A."/>
            <person name="Rysina M.S."/>
            <person name="Gorlenko V.M."/>
        </authorList>
    </citation>
    <scope>NUCLEOTIDE SEQUENCE [LARGE SCALE GENOMIC DNA]</scope>
    <source>
        <strain evidence="10">Kir15-3F</strain>
    </source>
</reference>
<organism evidence="9 10">
    <name type="scientific">Candidatus Viridilinea mediisalina</name>
    <dbReference type="NCBI Taxonomy" id="2024553"/>
    <lineage>
        <taxon>Bacteria</taxon>
        <taxon>Bacillati</taxon>
        <taxon>Chloroflexota</taxon>
        <taxon>Chloroflexia</taxon>
        <taxon>Chloroflexales</taxon>
        <taxon>Chloroflexineae</taxon>
        <taxon>Oscillochloridaceae</taxon>
        <taxon>Candidatus Viridilinea</taxon>
    </lineage>
</organism>
<protein>
    <recommendedName>
        <fullName evidence="8">Fructose-1,6-bisphosphatase</fullName>
    </recommendedName>
</protein>
<dbReference type="SUPFAM" id="SSF56655">
    <property type="entry name" value="Carbohydrate phosphatase"/>
    <property type="match status" value="1"/>
</dbReference>
<keyword evidence="5" id="KW-0464">Manganese</keyword>
<dbReference type="PANTHER" id="PTHR30447">
    <property type="entry name" value="FRUCTOSE-1,6-BISPHOSPHATASE CLASS 2"/>
    <property type="match status" value="1"/>
</dbReference>
<comment type="caution">
    <text evidence="9">The sequence shown here is derived from an EMBL/GenBank/DDBJ whole genome shotgun (WGS) entry which is preliminary data.</text>
</comment>
<dbReference type="RefSeq" id="WP_097646032.1">
    <property type="nucleotide sequence ID" value="NZ_NQWI01000196.1"/>
</dbReference>
<dbReference type="Pfam" id="PF03320">
    <property type="entry name" value="FBPase_glpX"/>
    <property type="match status" value="1"/>
</dbReference>
<proteinExistence type="inferred from homology"/>
<dbReference type="Gene3D" id="3.30.540.10">
    <property type="entry name" value="Fructose-1,6-Bisphosphatase, subunit A, domain 1"/>
    <property type="match status" value="1"/>
</dbReference>
<evidence type="ECO:0000256" key="6">
    <source>
        <dbReference type="ARBA" id="ARBA00023277"/>
    </source>
</evidence>
<keyword evidence="4" id="KW-0378">Hydrolase</keyword>
<name>A0A2A6RDS5_9CHLR</name>
<dbReference type="OrthoDB" id="9779353at2"/>
<evidence type="ECO:0000313" key="9">
    <source>
        <dbReference type="EMBL" id="PDW00169.1"/>
    </source>
</evidence>
<dbReference type="GO" id="GO:0042132">
    <property type="term" value="F:fructose 1,6-bisphosphate 1-phosphatase activity"/>
    <property type="evidence" value="ECO:0007669"/>
    <property type="project" value="UniProtKB-EC"/>
</dbReference>
<evidence type="ECO:0000313" key="10">
    <source>
        <dbReference type="Proteomes" id="UP000220527"/>
    </source>
</evidence>
<dbReference type="Gene3D" id="3.40.190.90">
    <property type="match status" value="1"/>
</dbReference>
<keyword evidence="10" id="KW-1185">Reference proteome</keyword>
<accession>A0A2A6RDS5</accession>
<dbReference type="EMBL" id="NQWI01000196">
    <property type="protein sequence ID" value="PDW00169.1"/>
    <property type="molecule type" value="Genomic_DNA"/>
</dbReference>
<evidence type="ECO:0000256" key="8">
    <source>
        <dbReference type="PIRNR" id="PIRNR004532"/>
    </source>
</evidence>
<dbReference type="GO" id="GO:0030388">
    <property type="term" value="P:fructose 1,6-bisphosphate metabolic process"/>
    <property type="evidence" value="ECO:0007669"/>
    <property type="project" value="TreeGrafter"/>
</dbReference>
<evidence type="ECO:0000256" key="5">
    <source>
        <dbReference type="ARBA" id="ARBA00023211"/>
    </source>
</evidence>
<keyword evidence="6 8" id="KW-0119">Carbohydrate metabolism</keyword>
<evidence type="ECO:0000256" key="1">
    <source>
        <dbReference type="ARBA" id="ARBA00001273"/>
    </source>
</evidence>
<evidence type="ECO:0000256" key="3">
    <source>
        <dbReference type="ARBA" id="ARBA00022723"/>
    </source>
</evidence>
<keyword evidence="3" id="KW-0479">Metal-binding</keyword>
<dbReference type="PANTHER" id="PTHR30447:SF0">
    <property type="entry name" value="FRUCTOSE-1,6-BISPHOSPHATASE 1 CLASS 2-RELATED"/>
    <property type="match status" value="1"/>
</dbReference>
<comment type="pathway">
    <text evidence="7">Carbohydrate biosynthesis.</text>
</comment>
<evidence type="ECO:0000256" key="2">
    <source>
        <dbReference type="ARBA" id="ARBA00008989"/>
    </source>
</evidence>
<dbReference type="GO" id="GO:0005829">
    <property type="term" value="C:cytosol"/>
    <property type="evidence" value="ECO:0007669"/>
    <property type="project" value="TreeGrafter"/>
</dbReference>